<dbReference type="Pfam" id="PF02481">
    <property type="entry name" value="DNA_processg_A"/>
    <property type="match status" value="1"/>
</dbReference>
<feature type="domain" description="DprA winged helix" evidence="4">
    <location>
        <begin position="299"/>
        <end position="359"/>
    </location>
</feature>
<dbReference type="KEGG" id="cmic:caldi_04300"/>
<dbReference type="Proteomes" id="UP001163687">
    <property type="component" value="Chromosome"/>
</dbReference>
<evidence type="ECO:0000256" key="2">
    <source>
        <dbReference type="SAM" id="MobiDB-lite"/>
    </source>
</evidence>
<dbReference type="InterPro" id="IPR003488">
    <property type="entry name" value="DprA"/>
</dbReference>
<dbReference type="EMBL" id="AP025628">
    <property type="protein sequence ID" value="BDG59340.1"/>
    <property type="molecule type" value="Genomic_DNA"/>
</dbReference>
<dbReference type="AlphaFoldDB" id="A0AA35CHX8"/>
<protein>
    <submittedName>
        <fullName evidence="5">DNA processing protein DprA</fullName>
    </submittedName>
</protein>
<dbReference type="Pfam" id="PF17782">
    <property type="entry name" value="WHD_DprA"/>
    <property type="match status" value="1"/>
</dbReference>
<feature type="domain" description="Smf/DprA SLOG" evidence="3">
    <location>
        <begin position="66"/>
        <end position="274"/>
    </location>
</feature>
<name>A0AA35CHX8_9FIRM</name>
<dbReference type="InterPro" id="IPR036388">
    <property type="entry name" value="WH-like_DNA-bd_sf"/>
</dbReference>
<dbReference type="Gene3D" id="1.10.10.10">
    <property type="entry name" value="Winged helix-like DNA-binding domain superfamily/Winged helix DNA-binding domain"/>
    <property type="match status" value="1"/>
</dbReference>
<reference evidence="5" key="1">
    <citation type="submission" date="2022-03" db="EMBL/GenBank/DDBJ databases">
        <title>Complete genome sequence of Caldinitratiruptor microaerophilus.</title>
        <authorList>
            <person name="Mukaiyama R."/>
            <person name="Nishiyama T."/>
            <person name="Ueda K."/>
        </authorList>
    </citation>
    <scope>NUCLEOTIDE SEQUENCE</scope>
    <source>
        <strain evidence="5">JCM 16183</strain>
    </source>
</reference>
<evidence type="ECO:0000313" key="6">
    <source>
        <dbReference type="Proteomes" id="UP001163687"/>
    </source>
</evidence>
<keyword evidence="6" id="KW-1185">Reference proteome</keyword>
<proteinExistence type="inferred from homology"/>
<accession>A0AA35CHX8</accession>
<dbReference type="NCBIfam" id="TIGR00732">
    <property type="entry name" value="dprA"/>
    <property type="match status" value="1"/>
</dbReference>
<evidence type="ECO:0000259" key="3">
    <source>
        <dbReference type="Pfam" id="PF02481"/>
    </source>
</evidence>
<organism evidence="5 6">
    <name type="scientific">Caldinitratiruptor microaerophilus</name>
    <dbReference type="NCBI Taxonomy" id="671077"/>
    <lineage>
        <taxon>Bacteria</taxon>
        <taxon>Bacillati</taxon>
        <taxon>Bacillota</taxon>
        <taxon>Clostridia</taxon>
        <taxon>Eubacteriales</taxon>
        <taxon>Symbiobacteriaceae</taxon>
        <taxon>Caldinitratiruptor</taxon>
    </lineage>
</organism>
<dbReference type="RefSeq" id="WP_264843473.1">
    <property type="nucleotide sequence ID" value="NZ_AP025628.1"/>
</dbReference>
<dbReference type="GO" id="GO:0009294">
    <property type="term" value="P:DNA-mediated transformation"/>
    <property type="evidence" value="ECO:0007669"/>
    <property type="project" value="InterPro"/>
</dbReference>
<dbReference type="InterPro" id="IPR057666">
    <property type="entry name" value="DrpA_SLOG"/>
</dbReference>
<feature type="compositionally biased region" description="Low complexity" evidence="2">
    <location>
        <begin position="287"/>
        <end position="296"/>
    </location>
</feature>
<evidence type="ECO:0000259" key="4">
    <source>
        <dbReference type="Pfam" id="PF17782"/>
    </source>
</evidence>
<comment type="similarity">
    <text evidence="1">Belongs to the DprA/Smf family.</text>
</comment>
<gene>
    <name evidence="5" type="ORF">caldi_04300</name>
</gene>
<dbReference type="InterPro" id="IPR041614">
    <property type="entry name" value="DprA_WH"/>
</dbReference>
<sequence>MDRSAHWVALASLLGRAELRSLLRAVPDGEEAFRLVARRIPPEQRERALAAAQAGVRRVAGMGGRIVLSTDPEYPESLRRIDDPPPLLYCAGPLPLGSSPAVAVVGTRHPSSYGLQVARRMGADLASVGVTVVSGLAMGVDSAAHRGALEAGGPTVAVLGTGLDVPYPRSSERLYREIRERGLLVSEFPPGAPALPWNFPQRNRIISGLSAGVVVVEAGERSGTEWTVRWAQKQGKEVLAVPGPVTSRLSVGPHRLLLEGAPMVTCAGDVLQALGLIDVRRAGRQEPAPASGRNPPASAPAPPPEAGLARDEARVLRAVGTGSLDPDGLSEASGLPVERVLAALGLLELKGLVRRCPDGTFHRVEPAGRG</sequence>
<dbReference type="PANTHER" id="PTHR43022:SF1">
    <property type="entry name" value="PROTEIN SMF"/>
    <property type="match status" value="1"/>
</dbReference>
<dbReference type="Gene3D" id="3.40.50.450">
    <property type="match status" value="1"/>
</dbReference>
<evidence type="ECO:0000313" key="5">
    <source>
        <dbReference type="EMBL" id="BDG59340.1"/>
    </source>
</evidence>
<dbReference type="PANTHER" id="PTHR43022">
    <property type="entry name" value="PROTEIN SMF"/>
    <property type="match status" value="1"/>
</dbReference>
<feature type="region of interest" description="Disordered" evidence="2">
    <location>
        <begin position="284"/>
        <end position="309"/>
    </location>
</feature>
<dbReference type="SUPFAM" id="SSF102405">
    <property type="entry name" value="MCP/YpsA-like"/>
    <property type="match status" value="1"/>
</dbReference>
<evidence type="ECO:0000256" key="1">
    <source>
        <dbReference type="ARBA" id="ARBA00006525"/>
    </source>
</evidence>